<dbReference type="Gene3D" id="3.40.640.10">
    <property type="entry name" value="Type I PLP-dependent aspartate aminotransferase-like (Major domain)"/>
    <property type="match status" value="1"/>
</dbReference>
<dbReference type="InterPro" id="IPR004839">
    <property type="entry name" value="Aminotransferase_I/II_large"/>
</dbReference>
<comment type="caution">
    <text evidence="6">The sequence shown here is derived from an EMBL/GenBank/DDBJ whole genome shotgun (WGS) entry which is preliminary data.</text>
</comment>
<accession>A0ABT3NZD2</accession>
<sequence>MNQQRALLSRRVQAVRGSEIRELLKLLDRPGMTSFAGGIPDPSLFDLDAFGAACASSLQGGKALQYSTSEGYLPLREWIAERMREKDIACGPEHVLITNGSQQALDLIGKLSLDPGDTVLTAAPTYLGALQSFRIFEPRFDTVHFRDGGASAGGARAKLMYLVPDFANPTGATLDRHDRVAALELAEEHGALLVEDAAYVDLRYEGEAPPAIASLDQRRCGSIEAMRTLYCGTFSKTLSPGLRIGWICGPSALIQRLVLIKQAADLHTSTLGQWVMHEVAGAGFGARLALARDTYRARRDAMLEALDRHAPTGMRWTRPKGGFFIWATLPHGVDAAALLRGALERNIAFVPGQPFFADGSGSNTLRLSFSLADQQTSARGIAALCALVEERLAEAHAV</sequence>
<keyword evidence="7" id="KW-1185">Reference proteome</keyword>
<dbReference type="InterPro" id="IPR015421">
    <property type="entry name" value="PyrdxlP-dep_Trfase_major"/>
</dbReference>
<evidence type="ECO:0000256" key="4">
    <source>
        <dbReference type="ARBA" id="ARBA00022898"/>
    </source>
</evidence>
<evidence type="ECO:0000256" key="2">
    <source>
        <dbReference type="ARBA" id="ARBA00022576"/>
    </source>
</evidence>
<dbReference type="CDD" id="cd00609">
    <property type="entry name" value="AAT_like"/>
    <property type="match status" value="1"/>
</dbReference>
<dbReference type="Proteomes" id="UP001526430">
    <property type="component" value="Unassembled WGS sequence"/>
</dbReference>
<keyword evidence="4" id="KW-0663">Pyridoxal phosphate</keyword>
<gene>
    <name evidence="6" type="ORF">OF850_17990</name>
</gene>
<dbReference type="PANTHER" id="PTHR42790">
    <property type="entry name" value="AMINOTRANSFERASE"/>
    <property type="match status" value="1"/>
</dbReference>
<evidence type="ECO:0000313" key="7">
    <source>
        <dbReference type="Proteomes" id="UP001526430"/>
    </source>
</evidence>
<name>A0ABT3NZD2_9PROT</name>
<feature type="domain" description="Aminotransferase class I/classII large" evidence="5">
    <location>
        <begin position="56"/>
        <end position="382"/>
    </location>
</feature>
<dbReference type="InterPro" id="IPR050859">
    <property type="entry name" value="Class-I_PLP-dep_aminotransf"/>
</dbReference>
<dbReference type="Pfam" id="PF00155">
    <property type="entry name" value="Aminotran_1_2"/>
    <property type="match status" value="1"/>
</dbReference>
<dbReference type="PANTHER" id="PTHR42790:SF19">
    <property type="entry name" value="KYNURENINE_ALPHA-AMINOADIPATE AMINOTRANSFERASE, MITOCHONDRIAL"/>
    <property type="match status" value="1"/>
</dbReference>
<dbReference type="InterPro" id="IPR015424">
    <property type="entry name" value="PyrdxlP-dep_Trfase"/>
</dbReference>
<evidence type="ECO:0000256" key="1">
    <source>
        <dbReference type="ARBA" id="ARBA00001933"/>
    </source>
</evidence>
<keyword evidence="3" id="KW-0808">Transferase</keyword>
<comment type="cofactor">
    <cofactor evidence="1">
        <name>pyridoxal 5'-phosphate</name>
        <dbReference type="ChEBI" id="CHEBI:597326"/>
    </cofactor>
</comment>
<dbReference type="InterPro" id="IPR015422">
    <property type="entry name" value="PyrdxlP-dep_Trfase_small"/>
</dbReference>
<evidence type="ECO:0000256" key="3">
    <source>
        <dbReference type="ARBA" id="ARBA00022679"/>
    </source>
</evidence>
<dbReference type="RefSeq" id="WP_301591730.1">
    <property type="nucleotide sequence ID" value="NZ_JAPFQI010000018.1"/>
</dbReference>
<protein>
    <submittedName>
        <fullName evidence="6">PLP-dependent aminotransferase family protein</fullName>
    </submittedName>
</protein>
<keyword evidence="2 6" id="KW-0032">Aminotransferase</keyword>
<proteinExistence type="predicted"/>
<dbReference type="SUPFAM" id="SSF53383">
    <property type="entry name" value="PLP-dependent transferases"/>
    <property type="match status" value="1"/>
</dbReference>
<reference evidence="6 7" key="1">
    <citation type="submission" date="2022-10" db="EMBL/GenBank/DDBJ databases">
        <title>Roseococcus glaciei nov., sp. nov., isolated from glacier.</title>
        <authorList>
            <person name="Liu Q."/>
            <person name="Xin Y.-H."/>
        </authorList>
    </citation>
    <scope>NUCLEOTIDE SEQUENCE [LARGE SCALE GENOMIC DNA]</scope>
    <source>
        <strain evidence="6 7">MDT2-1-1</strain>
    </source>
</reference>
<dbReference type="GO" id="GO:0008483">
    <property type="term" value="F:transaminase activity"/>
    <property type="evidence" value="ECO:0007669"/>
    <property type="project" value="UniProtKB-KW"/>
</dbReference>
<dbReference type="Gene3D" id="3.90.1150.10">
    <property type="entry name" value="Aspartate Aminotransferase, domain 1"/>
    <property type="match status" value="1"/>
</dbReference>
<evidence type="ECO:0000259" key="5">
    <source>
        <dbReference type="Pfam" id="PF00155"/>
    </source>
</evidence>
<dbReference type="EMBL" id="JAPFQI010000018">
    <property type="protein sequence ID" value="MCW8087521.1"/>
    <property type="molecule type" value="Genomic_DNA"/>
</dbReference>
<evidence type="ECO:0000313" key="6">
    <source>
        <dbReference type="EMBL" id="MCW8087521.1"/>
    </source>
</evidence>
<organism evidence="6 7">
    <name type="scientific">Sabulicella glaciei</name>
    <dbReference type="NCBI Taxonomy" id="2984948"/>
    <lineage>
        <taxon>Bacteria</taxon>
        <taxon>Pseudomonadati</taxon>
        <taxon>Pseudomonadota</taxon>
        <taxon>Alphaproteobacteria</taxon>
        <taxon>Acetobacterales</taxon>
        <taxon>Acetobacteraceae</taxon>
        <taxon>Sabulicella</taxon>
    </lineage>
</organism>